<comment type="caution">
    <text evidence="3">The sequence shown here is derived from an EMBL/GenBank/DDBJ whole genome shotgun (WGS) entry which is preliminary data.</text>
</comment>
<evidence type="ECO:0000313" key="4">
    <source>
        <dbReference type="Proteomes" id="UP000198211"/>
    </source>
</evidence>
<dbReference type="EMBL" id="NBNE01005375">
    <property type="protein sequence ID" value="OWZ03686.1"/>
    <property type="molecule type" value="Genomic_DNA"/>
</dbReference>
<protein>
    <submittedName>
        <fullName evidence="3">Gag-pol Polyprotein</fullName>
    </submittedName>
</protein>
<proteinExistence type="predicted"/>
<dbReference type="AlphaFoldDB" id="A0A225VDH3"/>
<dbReference type="Proteomes" id="UP000198211">
    <property type="component" value="Unassembled WGS sequence"/>
</dbReference>
<dbReference type="OrthoDB" id="95604at2759"/>
<name>A0A225VDH3_9STRA</name>
<sequence>MCIETTLGYKFLDLKTAQVVTAHGFHVRFNEHHKLPEIVPVVRIKTGIDTYLPNWSAASASEEKQLEEVPLENDPAANGQNSSGSRDVDLPEESNTEASQPRVAVLQGLAEEPEGVPNDKNVESAERGHIKRFKARLVIHGFTQELGVNYNETYAPVIRFGTIRPTIYYAVKRGWEVLLFDVKTAFLYGDLDEMILMENPPGFQVDGPGRVWRLLKSLYGLKQAPNNWNRTLHARLMKLGFTRTDSDYGFYVLREKGEVKILLTVYVDDLLMMGPRDLCAKTGASLQEAFELTTMGTVKYLLGVEMKIDPLHRQVVYCH</sequence>
<reference evidence="4" key="1">
    <citation type="submission" date="2017-03" db="EMBL/GenBank/DDBJ databases">
        <title>Phytopthora megakarya and P. palmivora, two closely related causual agents of cacao black pod achieved similar genome size and gene model numbers by different mechanisms.</title>
        <authorList>
            <person name="Ali S."/>
            <person name="Shao J."/>
            <person name="Larry D.J."/>
            <person name="Kronmiller B."/>
            <person name="Shen D."/>
            <person name="Strem M.D."/>
            <person name="Melnick R.L."/>
            <person name="Guiltinan M.J."/>
            <person name="Tyler B.M."/>
            <person name="Meinhardt L.W."/>
            <person name="Bailey B.A."/>
        </authorList>
    </citation>
    <scope>NUCLEOTIDE SEQUENCE [LARGE SCALE GENOMIC DNA]</scope>
    <source>
        <strain evidence="4">zdho120</strain>
    </source>
</reference>
<dbReference type="STRING" id="4795.A0A225VDH3"/>
<evidence type="ECO:0000313" key="3">
    <source>
        <dbReference type="EMBL" id="OWZ03686.1"/>
    </source>
</evidence>
<keyword evidence="4" id="KW-1185">Reference proteome</keyword>
<feature type="domain" description="Reverse transcriptase Ty1/copia-type" evidence="2">
    <location>
        <begin position="131"/>
        <end position="307"/>
    </location>
</feature>
<evidence type="ECO:0000259" key="2">
    <source>
        <dbReference type="Pfam" id="PF07727"/>
    </source>
</evidence>
<dbReference type="InterPro" id="IPR043502">
    <property type="entry name" value="DNA/RNA_pol_sf"/>
</dbReference>
<dbReference type="InterPro" id="IPR013103">
    <property type="entry name" value="RVT_2"/>
</dbReference>
<accession>A0A225VDH3</accession>
<organism evidence="3 4">
    <name type="scientific">Phytophthora megakarya</name>
    <dbReference type="NCBI Taxonomy" id="4795"/>
    <lineage>
        <taxon>Eukaryota</taxon>
        <taxon>Sar</taxon>
        <taxon>Stramenopiles</taxon>
        <taxon>Oomycota</taxon>
        <taxon>Peronosporomycetes</taxon>
        <taxon>Peronosporales</taxon>
        <taxon>Peronosporaceae</taxon>
        <taxon>Phytophthora</taxon>
    </lineage>
</organism>
<dbReference type="SUPFAM" id="SSF56672">
    <property type="entry name" value="DNA/RNA polymerases"/>
    <property type="match status" value="1"/>
</dbReference>
<evidence type="ECO:0000256" key="1">
    <source>
        <dbReference type="SAM" id="MobiDB-lite"/>
    </source>
</evidence>
<feature type="region of interest" description="Disordered" evidence="1">
    <location>
        <begin position="63"/>
        <end position="101"/>
    </location>
</feature>
<dbReference type="Pfam" id="PF07727">
    <property type="entry name" value="RVT_2"/>
    <property type="match status" value="1"/>
</dbReference>
<gene>
    <name evidence="3" type="ORF">PHMEG_00024535</name>
</gene>